<proteinExistence type="predicted"/>
<dbReference type="SUPFAM" id="SSF48179">
    <property type="entry name" value="6-phosphogluconate dehydrogenase C-terminal domain-like"/>
    <property type="match status" value="1"/>
</dbReference>
<organism evidence="1 2">
    <name type="scientific">Bradyrhizobium retamae</name>
    <dbReference type="NCBI Taxonomy" id="1300035"/>
    <lineage>
        <taxon>Bacteria</taxon>
        <taxon>Pseudomonadati</taxon>
        <taxon>Pseudomonadota</taxon>
        <taxon>Alphaproteobacteria</taxon>
        <taxon>Hyphomicrobiales</taxon>
        <taxon>Nitrobacteraceae</taxon>
        <taxon>Bradyrhizobium</taxon>
    </lineage>
</organism>
<gene>
    <name evidence="1" type="ORF">CQ13_39620</name>
</gene>
<dbReference type="AlphaFoldDB" id="A0A0R3N7F9"/>
<dbReference type="InterPro" id="IPR008927">
    <property type="entry name" value="6-PGluconate_DH-like_C_sf"/>
</dbReference>
<sequence length="72" mass="8260">MRGFGTRAWNRSPSDITNQEIIQRLINTLINECIQILDGGISYRAGDIEVVWTADYRFPDHQSGQMFMADLI</sequence>
<name>A0A0R3N7F9_9BRAD</name>
<reference evidence="1 2" key="1">
    <citation type="submission" date="2014-03" db="EMBL/GenBank/DDBJ databases">
        <title>Bradyrhizobium valentinum sp. nov., isolated from effective nodules of Lupinus mariae-josephae, a lupine endemic of basic-lime soils in Eastern Spain.</title>
        <authorList>
            <person name="Duran D."/>
            <person name="Rey L."/>
            <person name="Navarro A."/>
            <person name="Busquets A."/>
            <person name="Imperial J."/>
            <person name="Ruiz-Argueso T."/>
        </authorList>
    </citation>
    <scope>NUCLEOTIDE SEQUENCE [LARGE SCALE GENOMIC DNA]</scope>
    <source>
        <strain evidence="1 2">Ro19</strain>
    </source>
</reference>
<evidence type="ECO:0000313" key="1">
    <source>
        <dbReference type="EMBL" id="KRR28344.1"/>
    </source>
</evidence>
<evidence type="ECO:0000313" key="2">
    <source>
        <dbReference type="Proteomes" id="UP000052023"/>
    </source>
</evidence>
<protein>
    <submittedName>
        <fullName evidence="1">Uncharacterized protein</fullName>
    </submittedName>
</protein>
<dbReference type="Proteomes" id="UP000052023">
    <property type="component" value="Unassembled WGS sequence"/>
</dbReference>
<dbReference type="Gene3D" id="1.10.1040.50">
    <property type="match status" value="1"/>
</dbReference>
<dbReference type="EMBL" id="LLYA01000098">
    <property type="protein sequence ID" value="KRR28344.1"/>
    <property type="molecule type" value="Genomic_DNA"/>
</dbReference>
<keyword evidence="2" id="KW-1185">Reference proteome</keyword>
<accession>A0A0R3N7F9</accession>
<comment type="caution">
    <text evidence="1">The sequence shown here is derived from an EMBL/GenBank/DDBJ whole genome shotgun (WGS) entry which is preliminary data.</text>
</comment>